<name>G8YI09_PICSO</name>
<feature type="compositionally biased region" description="Acidic residues" evidence="11">
    <location>
        <begin position="846"/>
        <end position="856"/>
    </location>
</feature>
<dbReference type="InParanoid" id="G8YI09"/>
<evidence type="ECO:0000256" key="3">
    <source>
        <dbReference type="ARBA" id="ARBA00022553"/>
    </source>
</evidence>
<feature type="domain" description="C2" evidence="13">
    <location>
        <begin position="988"/>
        <end position="1110"/>
    </location>
</feature>
<evidence type="ECO:0000256" key="11">
    <source>
        <dbReference type="SAM" id="MobiDB-lite"/>
    </source>
</evidence>
<evidence type="ECO:0000313" key="15">
    <source>
        <dbReference type="EMBL" id="CCE80296.1"/>
    </source>
</evidence>
<keyword evidence="5" id="KW-0677">Repeat</keyword>
<dbReference type="InterPro" id="IPR037762">
    <property type="entry name" value="C2C_Tricalbin"/>
</dbReference>
<dbReference type="PANTHER" id="PTHR46980">
    <property type="entry name" value="TRICALBIN-1-RELATED"/>
    <property type="match status" value="1"/>
</dbReference>
<dbReference type="Pfam" id="PF24920">
    <property type="entry name" value="C2_TCB1"/>
    <property type="match status" value="1"/>
</dbReference>
<feature type="domain" description="C2" evidence="13">
    <location>
        <begin position="379"/>
        <end position="501"/>
    </location>
</feature>
<proteinExistence type="predicted"/>
<evidence type="ECO:0000256" key="10">
    <source>
        <dbReference type="ARBA" id="ARBA00023136"/>
    </source>
</evidence>
<organism evidence="16 17">
    <name type="scientific">Pichia sorbitophila (strain ATCC MYA-4447 / BCRC 22081 / CBS 7064 / NBRC 10061 / NRRL Y-12695)</name>
    <name type="common">Hybrid yeast</name>
    <dbReference type="NCBI Taxonomy" id="559304"/>
    <lineage>
        <taxon>Eukaryota</taxon>
        <taxon>Fungi</taxon>
        <taxon>Dikarya</taxon>
        <taxon>Ascomycota</taxon>
        <taxon>Saccharomycotina</taxon>
        <taxon>Pichiomycetes</taxon>
        <taxon>Debaryomycetaceae</taxon>
        <taxon>Millerozyma</taxon>
    </lineage>
</organism>
<dbReference type="FunCoup" id="G8YI09">
    <property type="interactions" value="353"/>
</dbReference>
<feature type="region of interest" description="Disordered" evidence="11">
    <location>
        <begin position="1"/>
        <end position="77"/>
    </location>
</feature>
<dbReference type="Proteomes" id="UP000005222">
    <property type="component" value="Chromosome H"/>
</dbReference>
<dbReference type="PROSITE" id="PS51847">
    <property type="entry name" value="SMP"/>
    <property type="match status" value="1"/>
</dbReference>
<dbReference type="InterPro" id="IPR031468">
    <property type="entry name" value="SMP_LBD"/>
</dbReference>
<dbReference type="EMBL" id="FO082053">
    <property type="protein sequence ID" value="CCE80296.1"/>
    <property type="molecule type" value="Genomic_DNA"/>
</dbReference>
<comment type="subcellular location">
    <subcellularLocation>
        <location evidence="1">Endoplasmic reticulum membrane</location>
    </subcellularLocation>
</comment>
<dbReference type="InterPro" id="IPR037765">
    <property type="entry name" value="C2B_Tricalbin"/>
</dbReference>
<dbReference type="Pfam" id="PF00168">
    <property type="entry name" value="C2"/>
    <property type="match status" value="4"/>
</dbReference>
<keyword evidence="17" id="KW-1185">Reference proteome</keyword>
<evidence type="ECO:0000256" key="7">
    <source>
        <dbReference type="ARBA" id="ARBA00022989"/>
    </source>
</evidence>
<dbReference type="InterPro" id="IPR056910">
    <property type="entry name" value="TCB1-3_C2"/>
</dbReference>
<dbReference type="eggNOG" id="KOG1012">
    <property type="taxonomic scope" value="Eukaryota"/>
</dbReference>
<evidence type="ECO:0000256" key="1">
    <source>
        <dbReference type="ARBA" id="ARBA00004586"/>
    </source>
</evidence>
<keyword evidence="4 12" id="KW-0812">Transmembrane</keyword>
<keyword evidence="10 12" id="KW-0472">Membrane</keyword>
<evidence type="ECO:0000256" key="8">
    <source>
        <dbReference type="ARBA" id="ARBA00023055"/>
    </source>
</evidence>
<dbReference type="CDD" id="cd04052">
    <property type="entry name" value="C2B_Tricalbin-like"/>
    <property type="match status" value="1"/>
</dbReference>
<dbReference type="EMBL" id="FO082052">
    <property type="protein sequence ID" value="CCE81061.1"/>
    <property type="molecule type" value="Genomic_DNA"/>
</dbReference>
<dbReference type="GO" id="GO:0071944">
    <property type="term" value="C:cell periphery"/>
    <property type="evidence" value="ECO:0007669"/>
    <property type="project" value="UniProtKB-ARBA"/>
</dbReference>
<dbReference type="InterPro" id="IPR037761">
    <property type="entry name" value="C2A_Tricalbin"/>
</dbReference>
<dbReference type="HOGENOM" id="CLU_001661_1_1_1"/>
<dbReference type="CDD" id="cd21678">
    <property type="entry name" value="SMP_TCB"/>
    <property type="match status" value="1"/>
</dbReference>
<dbReference type="GO" id="GO:0008289">
    <property type="term" value="F:lipid binding"/>
    <property type="evidence" value="ECO:0007669"/>
    <property type="project" value="UniProtKB-KW"/>
</dbReference>
<keyword evidence="6" id="KW-0256">Endoplasmic reticulum</keyword>
<reference evidence="17" key="2">
    <citation type="journal article" date="2012" name="G3 (Bethesda)">
        <title>Pichia sorbitophila, an interspecies yeast hybrid reveals early steps of genome resolution following polyploidization.</title>
        <authorList>
            <person name="Leh Louis V."/>
            <person name="Despons L."/>
            <person name="Friedrich A."/>
            <person name="Martin T."/>
            <person name="Durrens P."/>
            <person name="Casaregola S."/>
            <person name="Neuveglise C."/>
            <person name="Fairhead C."/>
            <person name="Marck C."/>
            <person name="Cruz J.A."/>
            <person name="Straub M.L."/>
            <person name="Kugler V."/>
            <person name="Sacerdot C."/>
            <person name="Uzunov Z."/>
            <person name="Thierry A."/>
            <person name="Weiss S."/>
            <person name="Bleykasten C."/>
            <person name="De Montigny J."/>
            <person name="Jacques N."/>
            <person name="Jung P."/>
            <person name="Lemaire M."/>
            <person name="Mallet S."/>
            <person name="Morel G."/>
            <person name="Richard G.F."/>
            <person name="Sarkar A."/>
            <person name="Savel G."/>
            <person name="Schacherer J."/>
            <person name="Seret M.L."/>
            <person name="Talla E."/>
            <person name="Samson G."/>
            <person name="Jubin C."/>
            <person name="Poulain J."/>
            <person name="Vacherie B."/>
            <person name="Barbe V."/>
            <person name="Pelletier E."/>
            <person name="Sherman D.J."/>
            <person name="Westhof E."/>
            <person name="Weissenbach J."/>
            <person name="Baret P.V."/>
            <person name="Wincker P."/>
            <person name="Gaillardin C."/>
            <person name="Dujon B."/>
            <person name="Souciet J.L."/>
        </authorList>
    </citation>
    <scope>NUCLEOTIDE SEQUENCE [LARGE SCALE GENOMIC DNA]</scope>
    <source>
        <strain evidence="17">ATCC MYA-4447 / BCRC 22081 / CBS 7064 / NBRC 10061 / NRRL Y-12695</strain>
    </source>
</reference>
<feature type="compositionally biased region" description="Basic and acidic residues" evidence="11">
    <location>
        <begin position="11"/>
        <end position="20"/>
    </location>
</feature>
<feature type="domain" description="SMP-LTD" evidence="14">
    <location>
        <begin position="186"/>
        <end position="388"/>
    </location>
</feature>
<keyword evidence="9" id="KW-0446">Lipid-binding</keyword>
<dbReference type="GO" id="GO:0005789">
    <property type="term" value="C:endoplasmic reticulum membrane"/>
    <property type="evidence" value="ECO:0007669"/>
    <property type="project" value="UniProtKB-SubCell"/>
</dbReference>
<dbReference type="PROSITE" id="PS50004">
    <property type="entry name" value="C2"/>
    <property type="match status" value="4"/>
</dbReference>
<evidence type="ECO:0000256" key="12">
    <source>
        <dbReference type="SAM" id="Phobius"/>
    </source>
</evidence>
<accession>G8YI09</accession>
<evidence type="ECO:0000256" key="2">
    <source>
        <dbReference type="ARBA" id="ARBA00022448"/>
    </source>
</evidence>
<evidence type="ECO:0000256" key="9">
    <source>
        <dbReference type="ARBA" id="ARBA00023121"/>
    </source>
</evidence>
<dbReference type="SUPFAM" id="SSF49562">
    <property type="entry name" value="C2 domain (Calcium/lipid-binding domain, CaLB)"/>
    <property type="match status" value="4"/>
</dbReference>
<feature type="domain" description="C2" evidence="13">
    <location>
        <begin position="526"/>
        <end position="639"/>
    </location>
</feature>
<dbReference type="CDD" id="cd04044">
    <property type="entry name" value="C2A_Tricalbin-like"/>
    <property type="match status" value="1"/>
</dbReference>
<dbReference type="GO" id="GO:0061817">
    <property type="term" value="P:endoplasmic reticulum-plasma membrane tethering"/>
    <property type="evidence" value="ECO:0007669"/>
    <property type="project" value="InterPro"/>
</dbReference>
<dbReference type="InterPro" id="IPR000008">
    <property type="entry name" value="C2_dom"/>
</dbReference>
<feature type="compositionally biased region" description="Basic and acidic residues" evidence="11">
    <location>
        <begin position="819"/>
        <end position="845"/>
    </location>
</feature>
<dbReference type="Gene3D" id="2.60.40.150">
    <property type="entry name" value="C2 domain"/>
    <property type="match status" value="4"/>
</dbReference>
<dbReference type="Pfam" id="PF25669">
    <property type="entry name" value="SMP_MUG190-like"/>
    <property type="match status" value="1"/>
</dbReference>
<gene>
    <name evidence="16" type="primary">Piso0_003409</name>
    <name evidence="15" type="ORF">GNLVRS01_PISO0G11688g</name>
    <name evidence="16" type="ORF">GNLVRS01_PISO0H11689g</name>
</gene>
<dbReference type="SMART" id="SM00239">
    <property type="entry name" value="C2"/>
    <property type="match status" value="4"/>
</dbReference>
<dbReference type="PANTHER" id="PTHR46980:SF2">
    <property type="entry name" value="TRICALBIN-1-RELATED"/>
    <property type="match status" value="1"/>
</dbReference>
<dbReference type="OrthoDB" id="1029639at2759"/>
<sequence>MAATNPNEVLEAPKQEKVSESLDAAEALGGIPDESANGEQGPKKVAPKAEPVLVESEDFDMSGVTSKPPPRPSVEPTYRGWKEVGRYKEKDALTDEDLVEDLSSHASLFDTYLPGAMYGDWYHNVGFLIGGAALSWFFGWLRFSLAPVFFIMVVFSILYRTSVRKYRSVLREQAQREFAIKSIENDYETMDWLNVFLEKFWVFLEPSISQIVCDQANPILAASPAPAFIKALWIDSFTAGTKPPRIDCVKTLSDTDDDVVVMDWGVSFTPNSLSDASTKQLKSKVNQKVSVKATLFGITLPVVVSDVTFKSFVRVRMRMMSSFPHIETINVSLLEPPQFDFSCRLLGDTAFNWEVLNFPGLYPFINEMIKKYVGPVLYAPLSFQLNVQQLMAGNSLDSAIGVLAISAHAARGLKGFNYLGNTLDPYLTFGFQNDVLAKSSIKSNTSQPVWNETYYIPVKSLSDPLKIVVIDYNDVRKDREVGAVQFDLETLRTESKRPNISAPFIRNNKPVGEFQFGIEFMPTLEPQRQVDGAVVPPPDLNTGIARISIEGARNLKTKETAASTYAKLYFNNELSLTTPTQKKTNNPAWGVNDERIVFDRAKAKVKVILHEAKSDKVLGRISLSLNELIDATQVDECWFSLPAGGEMRISTSWKPVGISQVSGAGRYTPPKGVVRISLDKAEDLRNLETIGKVDPYARVMINGFQRARTVAFDSSLNPTWNEVHYATVSSSNQRLTLEVMDVESHSPDRTLGSFDIKLNDIIQRDEKGAYIEHVDTEKRVSKLIHKKGPKGTLTYSLSFYPTLPVMTLEEIKEEEEEAEAQRKAKEEKEKSKGDKKDNGGKVEEKPVEDEEEEESDEPKSSKLKLSLDELSQYKSGVIIYEISDYHVSKDDVYLQVYFDASSHPNYVAPRLTKKQGKVGTTGDGVVKELDESLVCIKVVKGKEDNRLDKSLAEITMPTIDFLKKAFHEPFTFNLEGSITASFKMQVSWMPVIYTSAVPPQDKFDNSGNVKIEVIRAENLIAADRSGKSDPYASLYLNTEKKEFFKTKKVKKTLDPTWNESTEVKVANLYDSVIRILCWDWDIGPESDDLIGIGEVPLSEVYNNHGAPVEIECPLRGEDNEDGGKIFLRMSYTPEVVFNINPSGSSLNDAFSQVGRGVGGVGKGVGKGVGGVGKGVGGVGKGVGKVFKKGLGFGKSEDE</sequence>
<keyword evidence="2" id="KW-0813">Transport</keyword>
<dbReference type="AlphaFoldDB" id="G8YI09"/>
<dbReference type="CDD" id="cd04045">
    <property type="entry name" value="C2C_Tricalbin-like"/>
    <property type="match status" value="1"/>
</dbReference>
<keyword evidence="7 12" id="KW-1133">Transmembrane helix</keyword>
<dbReference type="PIRSF" id="PIRSF037232">
    <property type="entry name" value="Tricalbin"/>
    <property type="match status" value="1"/>
</dbReference>
<evidence type="ECO:0000259" key="13">
    <source>
        <dbReference type="PROSITE" id="PS50004"/>
    </source>
</evidence>
<evidence type="ECO:0000259" key="14">
    <source>
        <dbReference type="PROSITE" id="PS51847"/>
    </source>
</evidence>
<dbReference type="GO" id="GO:0006869">
    <property type="term" value="P:lipid transport"/>
    <property type="evidence" value="ECO:0007669"/>
    <property type="project" value="UniProtKB-KW"/>
</dbReference>
<dbReference type="InterPro" id="IPR052455">
    <property type="entry name" value="Tricalbin_domain"/>
</dbReference>
<protein>
    <submittedName>
        <fullName evidence="16">Piso0_003409 protein</fullName>
    </submittedName>
</protein>
<dbReference type="Proteomes" id="UP000005222">
    <property type="component" value="Chromosome G"/>
</dbReference>
<keyword evidence="8" id="KW-0445">Lipid transport</keyword>
<feature type="transmembrane region" description="Helical" evidence="12">
    <location>
        <begin position="144"/>
        <end position="161"/>
    </location>
</feature>
<dbReference type="STRING" id="559304.G8YI09"/>
<evidence type="ECO:0000313" key="16">
    <source>
        <dbReference type="EMBL" id="CCE81061.1"/>
    </source>
</evidence>
<dbReference type="InterPro" id="IPR017147">
    <property type="entry name" value="Tricalbin"/>
</dbReference>
<evidence type="ECO:0000256" key="6">
    <source>
        <dbReference type="ARBA" id="ARBA00022824"/>
    </source>
</evidence>
<evidence type="ECO:0000313" key="17">
    <source>
        <dbReference type="Proteomes" id="UP000005222"/>
    </source>
</evidence>
<reference evidence="16" key="1">
    <citation type="submission" date="2011-10" db="EMBL/GenBank/DDBJ databases">
        <authorList>
            <person name="Genoscope - CEA"/>
        </authorList>
    </citation>
    <scope>NUCLEOTIDE SEQUENCE</scope>
</reference>
<dbReference type="InterPro" id="IPR035892">
    <property type="entry name" value="C2_domain_sf"/>
</dbReference>
<evidence type="ECO:0000256" key="4">
    <source>
        <dbReference type="ARBA" id="ARBA00022692"/>
    </source>
</evidence>
<keyword evidence="3" id="KW-0597">Phosphoprotein</keyword>
<feature type="domain" description="C2" evidence="13">
    <location>
        <begin position="655"/>
        <end position="773"/>
    </location>
</feature>
<feature type="region of interest" description="Disordered" evidence="11">
    <location>
        <begin position="813"/>
        <end position="863"/>
    </location>
</feature>
<feature type="transmembrane region" description="Helical" evidence="12">
    <location>
        <begin position="289"/>
        <end position="309"/>
    </location>
</feature>
<evidence type="ECO:0000256" key="5">
    <source>
        <dbReference type="ARBA" id="ARBA00022737"/>
    </source>
</evidence>